<keyword evidence="7 10" id="KW-0028">Amino-acid biosynthesis</keyword>
<evidence type="ECO:0000256" key="3">
    <source>
        <dbReference type="ARBA" id="ARBA00005133"/>
    </source>
</evidence>
<comment type="similarity">
    <text evidence="4 10">Belongs to the HisA/HisF family.</text>
</comment>
<protein>
    <recommendedName>
        <fullName evidence="5">1-(5-phosphoribosyl)-5-[(5-phosphoribosylamino)methylideneamino]imidazole-4-carboxamideisomerase</fullName>
        <ecNumber evidence="5">5.3.1.16</ecNumber>
    </recommendedName>
</protein>
<evidence type="ECO:0000256" key="10">
    <source>
        <dbReference type="RuleBase" id="RU003657"/>
    </source>
</evidence>
<dbReference type="EMBL" id="CASHTH010001399">
    <property type="protein sequence ID" value="CAI8014916.1"/>
    <property type="molecule type" value="Genomic_DNA"/>
</dbReference>
<dbReference type="InterPro" id="IPR006063">
    <property type="entry name" value="HisA_bact_arch"/>
</dbReference>
<dbReference type="AlphaFoldDB" id="A0AA35RRA6"/>
<gene>
    <name evidence="11" type="ORF">GBAR_LOCUS9296</name>
</gene>
<dbReference type="InterPro" id="IPR023016">
    <property type="entry name" value="HisA/PriA"/>
</dbReference>
<comment type="subcellular location">
    <subcellularLocation>
        <location evidence="2">Cytoplasm</location>
    </subcellularLocation>
</comment>
<keyword evidence="12" id="KW-1185">Reference proteome</keyword>
<evidence type="ECO:0000256" key="1">
    <source>
        <dbReference type="ARBA" id="ARBA00000901"/>
    </source>
</evidence>
<dbReference type="InterPro" id="IPR006062">
    <property type="entry name" value="His_biosynth"/>
</dbReference>
<dbReference type="FunFam" id="3.20.20.70:FF:000009">
    <property type="entry name" value="1-(5-phosphoribosyl)-5-[(5-phosphoribosylamino)methylideneamino] imidazole-4-carboxamide isomerase"/>
    <property type="match status" value="1"/>
</dbReference>
<evidence type="ECO:0000256" key="6">
    <source>
        <dbReference type="ARBA" id="ARBA00022490"/>
    </source>
</evidence>
<evidence type="ECO:0000313" key="11">
    <source>
        <dbReference type="EMBL" id="CAI8014916.1"/>
    </source>
</evidence>
<dbReference type="SUPFAM" id="SSF51366">
    <property type="entry name" value="Ribulose-phoshate binding barrel"/>
    <property type="match status" value="1"/>
</dbReference>
<keyword evidence="8 10" id="KW-0368">Histidine biosynthesis</keyword>
<dbReference type="GO" id="GO:0000162">
    <property type="term" value="P:L-tryptophan biosynthetic process"/>
    <property type="evidence" value="ECO:0007669"/>
    <property type="project" value="TreeGrafter"/>
</dbReference>
<reference evidence="11" key="1">
    <citation type="submission" date="2023-03" db="EMBL/GenBank/DDBJ databases">
        <authorList>
            <person name="Steffen K."/>
            <person name="Cardenas P."/>
        </authorList>
    </citation>
    <scope>NUCLEOTIDE SEQUENCE</scope>
</reference>
<dbReference type="HAMAP" id="MF_01014">
    <property type="entry name" value="HisA"/>
    <property type="match status" value="1"/>
</dbReference>
<sequence>GTPFVEVIPAIDLRGGRCVRLHQGDFAQETIFSDDPVAMARQWQEQGGPRLHLVDLDGAATGEPAHLEIISAIVAALDTPVQVGGGIRTADTARAWLEAGVDRVVIGTAAVRNPGMVQEVCSSHGSGRVVVAVDAREGMVAVQGWQEASEVSALELAHNMAALGVVRLLYTDISRDGTLSGPDLDTNTQLVRETGMAVLASGGVSSVEDIRQLVPTRVEGVIVGRALYTGAVALPEAIEAATEREEGSDWWGDGG</sequence>
<proteinExistence type="inferred from homology"/>
<dbReference type="NCBIfam" id="TIGR00007">
    <property type="entry name" value="1-(5-phosphoribosyl)-5-[(5-phosphoribosylamino)methylideneamino]imidazole-4-carboxamide isomerase"/>
    <property type="match status" value="1"/>
</dbReference>
<dbReference type="InterPro" id="IPR013785">
    <property type="entry name" value="Aldolase_TIM"/>
</dbReference>
<name>A0AA35RRA6_GEOBA</name>
<feature type="non-terminal residue" evidence="11">
    <location>
        <position position="1"/>
    </location>
</feature>
<accession>A0AA35RRA6</accession>
<dbReference type="CDD" id="cd04732">
    <property type="entry name" value="HisA"/>
    <property type="match status" value="1"/>
</dbReference>
<dbReference type="Gene3D" id="3.20.20.70">
    <property type="entry name" value="Aldolase class I"/>
    <property type="match status" value="1"/>
</dbReference>
<evidence type="ECO:0000313" key="12">
    <source>
        <dbReference type="Proteomes" id="UP001174909"/>
    </source>
</evidence>
<dbReference type="InterPro" id="IPR044524">
    <property type="entry name" value="Isoase_HisA-like"/>
</dbReference>
<keyword evidence="9 11" id="KW-0413">Isomerase</keyword>
<dbReference type="PANTHER" id="PTHR43090:SF2">
    <property type="entry name" value="1-(5-PHOSPHORIBOSYL)-5-[(5-PHOSPHORIBOSYLAMINO)METHYLIDENEAMINO] IMIDAZOLE-4-CARBOXAMIDE ISOMERASE"/>
    <property type="match status" value="1"/>
</dbReference>
<keyword evidence="6" id="KW-0963">Cytoplasm</keyword>
<dbReference type="GO" id="GO:0003949">
    <property type="term" value="F:1-(5-phosphoribosyl)-5-[(5-phosphoribosylamino)methylideneamino]imidazole-4-carboxamide isomerase activity"/>
    <property type="evidence" value="ECO:0007669"/>
    <property type="project" value="UniProtKB-EC"/>
</dbReference>
<dbReference type="Proteomes" id="UP001174909">
    <property type="component" value="Unassembled WGS sequence"/>
</dbReference>
<dbReference type="NCBIfam" id="NF010112">
    <property type="entry name" value="PRK13585.1"/>
    <property type="match status" value="1"/>
</dbReference>
<evidence type="ECO:0000256" key="9">
    <source>
        <dbReference type="ARBA" id="ARBA00023235"/>
    </source>
</evidence>
<evidence type="ECO:0000256" key="8">
    <source>
        <dbReference type="ARBA" id="ARBA00023102"/>
    </source>
</evidence>
<comment type="catalytic activity">
    <reaction evidence="1">
        <text>1-(5-phospho-beta-D-ribosyl)-5-[(5-phospho-beta-D-ribosylamino)methylideneamino]imidazole-4-carboxamide = 5-[(5-phospho-1-deoxy-D-ribulos-1-ylimino)methylamino]-1-(5-phospho-beta-D-ribosyl)imidazole-4-carboxamide</text>
        <dbReference type="Rhea" id="RHEA:15469"/>
        <dbReference type="ChEBI" id="CHEBI:58435"/>
        <dbReference type="ChEBI" id="CHEBI:58525"/>
        <dbReference type="EC" id="5.3.1.16"/>
    </reaction>
</comment>
<organism evidence="11 12">
    <name type="scientific">Geodia barretti</name>
    <name type="common">Barrett's horny sponge</name>
    <dbReference type="NCBI Taxonomy" id="519541"/>
    <lineage>
        <taxon>Eukaryota</taxon>
        <taxon>Metazoa</taxon>
        <taxon>Porifera</taxon>
        <taxon>Demospongiae</taxon>
        <taxon>Heteroscleromorpha</taxon>
        <taxon>Tetractinellida</taxon>
        <taxon>Astrophorina</taxon>
        <taxon>Geodiidae</taxon>
        <taxon>Geodia</taxon>
    </lineage>
</organism>
<comment type="pathway">
    <text evidence="3">Amino-acid biosynthesis; L-histidine biosynthesis; L-histidine from 5-phospho-alpha-D-ribose 1-diphosphate: step 4/9.</text>
</comment>
<evidence type="ECO:0000256" key="2">
    <source>
        <dbReference type="ARBA" id="ARBA00004496"/>
    </source>
</evidence>
<dbReference type="PANTHER" id="PTHR43090">
    <property type="entry name" value="1-(5-PHOSPHORIBOSYL)-5-[(5-PHOSPHORIBOSYLAMINO)METHYLIDENEAMINO] IMIDAZOLE-4-CARBOXAMIDE ISOMERASE"/>
    <property type="match status" value="1"/>
</dbReference>
<dbReference type="GO" id="GO:0005737">
    <property type="term" value="C:cytoplasm"/>
    <property type="evidence" value="ECO:0007669"/>
    <property type="project" value="UniProtKB-SubCell"/>
</dbReference>
<comment type="caution">
    <text evidence="11">The sequence shown here is derived from an EMBL/GenBank/DDBJ whole genome shotgun (WGS) entry which is preliminary data.</text>
</comment>
<dbReference type="InterPro" id="IPR011060">
    <property type="entry name" value="RibuloseP-bd_barrel"/>
</dbReference>
<dbReference type="EC" id="5.3.1.16" evidence="5"/>
<dbReference type="Pfam" id="PF00977">
    <property type="entry name" value="His_biosynth"/>
    <property type="match status" value="1"/>
</dbReference>
<evidence type="ECO:0000256" key="7">
    <source>
        <dbReference type="ARBA" id="ARBA00022605"/>
    </source>
</evidence>
<evidence type="ECO:0000256" key="5">
    <source>
        <dbReference type="ARBA" id="ARBA00012550"/>
    </source>
</evidence>
<dbReference type="GO" id="GO:0000105">
    <property type="term" value="P:L-histidine biosynthetic process"/>
    <property type="evidence" value="ECO:0007669"/>
    <property type="project" value="UniProtKB-KW"/>
</dbReference>
<evidence type="ECO:0000256" key="4">
    <source>
        <dbReference type="ARBA" id="ARBA00009667"/>
    </source>
</evidence>